<name>A0A8H6FWI9_9LECA</name>
<evidence type="ECO:0000313" key="2">
    <source>
        <dbReference type="Proteomes" id="UP000578531"/>
    </source>
</evidence>
<dbReference type="RefSeq" id="XP_037165400.1">
    <property type="nucleotide sequence ID" value="XM_037307591.1"/>
</dbReference>
<comment type="caution">
    <text evidence="1">The sequence shown here is derived from an EMBL/GenBank/DDBJ whole genome shotgun (WGS) entry which is preliminary data.</text>
</comment>
<gene>
    <name evidence="1" type="ORF">HO173_005676</name>
</gene>
<accession>A0A8H6FWI9</accession>
<proteinExistence type="predicted"/>
<evidence type="ECO:0000313" key="1">
    <source>
        <dbReference type="EMBL" id="KAF6236048.1"/>
    </source>
</evidence>
<dbReference type="GeneID" id="59287338"/>
<reference evidence="1 2" key="1">
    <citation type="journal article" date="2020" name="Genomics">
        <title>Complete, high-quality genomes from long-read metagenomic sequencing of two wolf lichen thalli reveals enigmatic genome architecture.</title>
        <authorList>
            <person name="McKenzie S.K."/>
            <person name="Walston R.F."/>
            <person name="Allen J.L."/>
        </authorList>
    </citation>
    <scope>NUCLEOTIDE SEQUENCE [LARGE SCALE GENOMIC DNA]</scope>
    <source>
        <strain evidence="1">WasteWater2</strain>
    </source>
</reference>
<dbReference type="EMBL" id="JACCJC010000021">
    <property type="protein sequence ID" value="KAF6236048.1"/>
    <property type="molecule type" value="Genomic_DNA"/>
</dbReference>
<protein>
    <submittedName>
        <fullName evidence="1">Uncharacterized protein</fullName>
    </submittedName>
</protein>
<dbReference type="Proteomes" id="UP000578531">
    <property type="component" value="Unassembled WGS sequence"/>
</dbReference>
<dbReference type="OrthoDB" id="3344043at2759"/>
<dbReference type="AlphaFoldDB" id="A0A8H6FWI9"/>
<organism evidence="1 2">
    <name type="scientific">Letharia columbiana</name>
    <dbReference type="NCBI Taxonomy" id="112416"/>
    <lineage>
        <taxon>Eukaryota</taxon>
        <taxon>Fungi</taxon>
        <taxon>Dikarya</taxon>
        <taxon>Ascomycota</taxon>
        <taxon>Pezizomycotina</taxon>
        <taxon>Lecanoromycetes</taxon>
        <taxon>OSLEUM clade</taxon>
        <taxon>Lecanoromycetidae</taxon>
        <taxon>Lecanorales</taxon>
        <taxon>Lecanorineae</taxon>
        <taxon>Parmeliaceae</taxon>
        <taxon>Letharia</taxon>
    </lineage>
</organism>
<keyword evidence="2" id="KW-1185">Reference proteome</keyword>
<sequence length="896" mass="97098">MSSLTLHDASTSLLSKRFDTSGSFQQQGQLSWMDVGKTTVSASLNVLARYSAANVDPYTVLVGQGMAGSFAFGPNGKKRFEQAIIGLLSMRSIGDLVHFGFGINSVIRNLTSTEEGGCLVALCAAAVECYPEDQAANIMWELVRLYKASDMLKPSALQWTFLIRACAGSLAATQFSTIAEQLMGLNYRHGRADRVHGNSRGCSSPDTIARALLGIGEVSTGKVQSISIVGGPDAGWLAALAEWMFDLRIAISTLEGTLLHANCGTTKDAQVHVFLGDQLTSDRPYEVEVRAKTFHLRDIMDVINVREGINGAPLICGRVPWSSALSDTFGSYFASLIEMRRAFGTVLGCAARVFEAVKNAEDGFHGSPASECHSYFTSSYGVGYVSFAVTKFPELKAFRREMDLGARKSTEEALRTYEACIVDIGRICGCRFCDAGSSVEAIQGQLCLIFIVETILVVIRSLSGISIAGKLDPLLVGLEASYRHQVQIHAEDATNGKEFLQQLGTVRFILELNFGTALDGVVIGLHLQVGRLEQAARIFGRGRVERTTHKRGSSISAVSAGGITVFLDALLDVSDDPERMGLCHVVPGHISKDGRPFNYLSDLSDFNPEGMDYQARNGQVGLYDCPSPSDLQYRYEQVSLAVAESIDSLQVGIVVKDSNANTALLGPSQYTAGFLAAFGLVACSGVGCSVRDGFALESTDDFKIEELNRGGLAALWHFRGNMIARVVALMRSESLPVPFEAIIRTQECLNCCRATALIWNFENAIILSKANIEILTRDFFLPTGLLASSIVSFARQISYHRDEEMWRGCCLFAGGRWGWVAWAVRRCVGRRAADGGMLGEGEEMSVEVLVSFFLDCLGYVVGLRVVPVASARGELGGYDVLIDVMEAVMAKEHEMS</sequence>